<gene>
    <name evidence="1" type="ORF">VF08_18280</name>
</gene>
<name>A0A9Q5ZAX5_NOSLI</name>
<protein>
    <submittedName>
        <fullName evidence="1">Uncharacterized protein</fullName>
    </submittedName>
</protein>
<accession>A0A9Q5ZAX5</accession>
<evidence type="ECO:0000313" key="2">
    <source>
        <dbReference type="Proteomes" id="UP000222310"/>
    </source>
</evidence>
<dbReference type="Proteomes" id="UP000222310">
    <property type="component" value="Unassembled WGS sequence"/>
</dbReference>
<dbReference type="AlphaFoldDB" id="A0A9Q5ZAX5"/>
<dbReference type="EMBL" id="LAHD01000051">
    <property type="protein sequence ID" value="PHK02606.1"/>
    <property type="molecule type" value="Genomic_DNA"/>
</dbReference>
<reference evidence="1 2" key="1">
    <citation type="submission" date="2015-02" db="EMBL/GenBank/DDBJ databases">
        <title>Nostoc linckia genome annotation.</title>
        <authorList>
            <person name="Zhou Z."/>
        </authorList>
    </citation>
    <scope>NUCLEOTIDE SEQUENCE [LARGE SCALE GENOMIC DNA]</scope>
    <source>
        <strain evidence="2">z8</strain>
    </source>
</reference>
<proteinExistence type="predicted"/>
<dbReference type="RefSeq" id="WP_257207568.1">
    <property type="nucleotide sequence ID" value="NZ_LAHD01000051.1"/>
</dbReference>
<organism evidence="1 2">
    <name type="scientific">Nostoc linckia z8</name>
    <dbReference type="NCBI Taxonomy" id="1628746"/>
    <lineage>
        <taxon>Bacteria</taxon>
        <taxon>Bacillati</taxon>
        <taxon>Cyanobacteriota</taxon>
        <taxon>Cyanophyceae</taxon>
        <taxon>Nostocales</taxon>
        <taxon>Nostocaceae</taxon>
        <taxon>Nostoc</taxon>
    </lineage>
</organism>
<comment type="caution">
    <text evidence="1">The sequence shown here is derived from an EMBL/GenBank/DDBJ whole genome shotgun (WGS) entry which is preliminary data.</text>
</comment>
<sequence>MHCNVCTSGFIVIYQETAENQLEIVKTRGDLVRLNGEKVKLIGRYISRTWKPDGKFTGIPGFQGIYIKARIILEDGMEVSIFPSWNKQSLRSPEETEKYNHQMVEAVGVVQFEGTLTPNSQIRESYINLTQLGLYL</sequence>
<evidence type="ECO:0000313" key="1">
    <source>
        <dbReference type="EMBL" id="PHK02606.1"/>
    </source>
</evidence>